<dbReference type="Gene3D" id="2.180.10.10">
    <property type="entry name" value="RHS repeat-associated core"/>
    <property type="match status" value="2"/>
</dbReference>
<dbReference type="Pfam" id="PF03793">
    <property type="entry name" value="PASTA"/>
    <property type="match status" value="1"/>
</dbReference>
<protein>
    <submittedName>
        <fullName evidence="5">PKD domain-containing protein</fullName>
    </submittedName>
</protein>
<dbReference type="SUPFAM" id="SSF49299">
    <property type="entry name" value="PKD domain"/>
    <property type="match status" value="2"/>
</dbReference>
<dbReference type="InterPro" id="IPR022385">
    <property type="entry name" value="Rhs_assc_core"/>
</dbReference>
<dbReference type="InterPro" id="IPR015919">
    <property type="entry name" value="Cadherin-like_sf"/>
</dbReference>
<dbReference type="SUPFAM" id="SSF49464">
    <property type="entry name" value="Carboxypeptidase regulatory domain-like"/>
    <property type="match status" value="1"/>
</dbReference>
<accession>A0ABT1TXI8</accession>
<dbReference type="InterPro" id="IPR051216">
    <property type="entry name" value="Teneurin"/>
</dbReference>
<evidence type="ECO:0000256" key="1">
    <source>
        <dbReference type="ARBA" id="ARBA00022536"/>
    </source>
</evidence>
<dbReference type="PANTHER" id="PTHR11219">
    <property type="entry name" value="TENEURIN AND N-ACETYLGLUCOSAMINE-1-PHOSPHODIESTER ALPHA-N-ACETYLGLUCOSAMINIDASE"/>
    <property type="match status" value="1"/>
</dbReference>
<dbReference type="InterPro" id="IPR022409">
    <property type="entry name" value="PKD/Chitinase_dom"/>
</dbReference>
<keyword evidence="6" id="KW-1185">Reference proteome</keyword>
<dbReference type="Pfam" id="PF25020">
    <property type="entry name" value="TTR_TEN1-4"/>
    <property type="match status" value="1"/>
</dbReference>
<dbReference type="InterPro" id="IPR011042">
    <property type="entry name" value="6-blade_b-propeller_TolB-like"/>
</dbReference>
<dbReference type="PROSITE" id="PS51178">
    <property type="entry name" value="PASTA"/>
    <property type="match status" value="1"/>
</dbReference>
<sequence>MSVNDQVTVTFTGYALNRYTNTFDTLATLSNKSSQAIQIPIQLVISNISQATVKLANASGALADGTPYVSVPLGDGALSPGETVKNIPLKFSNPQRVGFTFSKSVMGVLPTANHPPVANAGGDITVTVGTEVTLSAIASSDEDGNTLTYRWRILEKPANSVASLNDAGAVQPRLTIDRKGNYLIELIVNDGQIDSAAAVVVITTENSKPVARAGADQTVKVQQTAYLDGLNSSDIDQDTLTFNWLLLGKPVDSSALLKNQNIQTPNIIPDKPGSYTLQLTVNDGLLDSLPDQLIVSTENSKPIADAGGNQTTIAGTSVILDGSLSSDIDNDPLSYAWSVLSKPVSSNPELKQADQVKATLTPDLPGDYVAQLIVNDSKLNSDPASSLVTVSAKPVTNHPLQITSMPVTTATIGKPYVYDVDATDSDNDALSYSLSAYPTGMSINSQTGIIGWTPAAGQTGTQAVTVKVTDGKGGSDSQSYSITVVAADQTTMPNVVDQSRAAAEQTITLAKLNVGTLTFQHNAKADGSVISQSLAAGSSVKIGTVVNLTVSLGPDKGLPPNPVTAAPKLDPTVATTTYAASQFLYSGSNPIQTGVQPGTIDAKRAAVIRGKVLDKDNNPLSGVTIAIKDHPELGQTLSRADGQYDMAANGGGLLTLNYQKSGYLPAQRQVTAPWQNYVIADTAILVQQDAKLSTVNLNDNTHDFQVAQGSQITDKDGIRQATLLIPIGTQAQIYNADGTTKPVTTLNLRLTEYTVGANGPAAMPGPLPPSSAYTYAFEMKAEETDVKVDGKDVLFDRAVPFYIDNFLSFPVGTIVPVGYYDRAKATWIPSDNGKVIKIFAVNNGIAEIDSDNDNLADDAAKLSALGITIEERTQLASLYQAGKTLWRVQVTHLSTWDCNWPYKMPDDAVQPKNPQPFTDKKEDDPCKAAGSIIECENQVLGETLPVTGTQHTLNYRSSRVSGRKNNANTIRIPVSGATLPSSLKRIDLIVDVAGQHFEQSLPPTTNQTVSFTWNGLDAFGRPVQGGQSAVIKIGYAYAPVYATPAELSAAFGRFSGVPLEGSRARQEVRIWQEQTIKLGAWTDRSANLGAWSLDEHHAYDPIGRVLYMGDGSQRSVLGAIATSVMTTVAGNGEEAFNGDGGPAISASLRNPYDVAVDVEGYLYISDLASSRIRRVSPAGIITTIAGNGTSGVSGDGGPATQAAIGNVRGIALGPDGSLYFCDTYTGYRVRRVGPDGIITTVAGNGQRASTGDGGPATQAALAAPQGIAVGNDGSVYISETAGDRIRRVSPNGIITTVAGNGTSDYSGDGGPATKASLDYPSDIALGTDGSLYIMDAGNYRIRKVGLDGIITTVAGDGITELSSENIELDSKNNVYFTDQSVGKLRKVNQIGVITDVAGNGEWGFNGDGGPATQTALSYPMGIAFGPDGDIYISDLYNQRIRRVSPALPGFNTGEIAIPSEDGTELYSFDSSGRHLATLNTLTGATLLSFGYDTQGHLSQITDGDGLITRIGRDAQGNPTAIVAPFGQRTTLSLDANGYLAKVTNPAGETHEMVYTTDGLLTSFKDPSGNASTFSYDAQGRLFTDANAIGGISTLVRSELADGYAVSLTTALNRVTSHAVRNLSTGDRERKHTQPDYTVSTTQEKTDGTVATTDADGTLTTLLKGPDPRFSILSPIAQSRQTSTGGLTANLTTKRTATLADSNNPLSLTTLTDTVTLNGRTRTTVFDAATKTFTSTSPAARQTKTVIDSLGRLTQTQATGLLPIINGYDPQGRPATIIQGAGADERLISFAYNPQGYLDSITDPIGRQVKYQYDLAGRVAKKILPDNREILFGYDANGNLTSLTPPSRPDHSFTYTPVDQTASSVPPDVATGSNSTLYHYNLDKQLIQIQRPDGQTVDYTYDTAGRAGKVTVPEGDYIYGYHASTGKLIGIDTPDGLGLDYSLNGALPTQTSWSGAVSGSVGKSYDNDFRVASISVNGANAIAYGYDADNLLNKAGDLTLSRDAQNGLLTGTVLGSLTDSYSYNGFGEVSAYLAKYGTSNLYKTDFSRDKLGRITQKIETLGSVTNNYDYGYDVAGRLSEVKFNGTVQASYGYDANGNRTQVNGQTVAHYDDQDRLLDFGTASYAYTANGELKTKTIGAATIAYSYDVLGNLRHVALSGGTAIDYLVDGQNRRIGKKRNNVLEQGFLYQDQLKPVAELDGNGNVISRFVYATAANVPDYMIKGGNTYRIVKDHLGSPRLIVDIATNTVLQKISYDVWGKVTQDTNPGFQPFGYAGGLYDRDTGLVRFGARDYDPQTGRWTAKDPIGFEGGDTNLYEYVVNDPVNDFDPDGLMPIEGVGTTSRGPTGNPISGGNVIRTPGEQRVNKILSKVVEKITGKIAKIDPATGKIVSNARAFGIGLVLYSEGLAECQSPFCDLNGDSLADNAFKQGMCSFGSN</sequence>
<dbReference type="NCBIfam" id="TIGR01643">
    <property type="entry name" value="YD_repeat_2x"/>
    <property type="match status" value="4"/>
</dbReference>
<dbReference type="Pfam" id="PF22352">
    <property type="entry name" value="K319L-like_PKD"/>
    <property type="match status" value="3"/>
</dbReference>
<dbReference type="InterPro" id="IPR035986">
    <property type="entry name" value="PKD_dom_sf"/>
</dbReference>
<dbReference type="SMART" id="SM00736">
    <property type="entry name" value="CADG"/>
    <property type="match status" value="1"/>
</dbReference>
<dbReference type="RefSeq" id="WP_256608326.1">
    <property type="nucleotide sequence ID" value="NZ_JANIBL010000073.1"/>
</dbReference>
<comment type="caution">
    <text evidence="5">The sequence shown here is derived from an EMBL/GenBank/DDBJ whole genome shotgun (WGS) entry which is preliminary data.</text>
</comment>
<dbReference type="Gene3D" id="3.30.10.20">
    <property type="match status" value="1"/>
</dbReference>
<evidence type="ECO:0000313" key="6">
    <source>
        <dbReference type="Proteomes" id="UP001524570"/>
    </source>
</evidence>
<dbReference type="InterPro" id="IPR006530">
    <property type="entry name" value="YD"/>
</dbReference>
<dbReference type="Gene3D" id="2.60.40.10">
    <property type="entry name" value="Immunoglobulins"/>
    <property type="match status" value="4"/>
</dbReference>
<dbReference type="EMBL" id="JANIBL010000073">
    <property type="protein sequence ID" value="MCQ8119474.1"/>
    <property type="molecule type" value="Genomic_DNA"/>
</dbReference>
<dbReference type="Pfam" id="PF25021">
    <property type="entry name" value="TEN_NHL"/>
    <property type="match status" value="3"/>
</dbReference>
<dbReference type="Proteomes" id="UP001524570">
    <property type="component" value="Unassembled WGS sequence"/>
</dbReference>
<evidence type="ECO:0000256" key="3">
    <source>
        <dbReference type="ARBA" id="ARBA00023157"/>
    </source>
</evidence>
<dbReference type="CDD" id="cd00146">
    <property type="entry name" value="PKD"/>
    <property type="match status" value="1"/>
</dbReference>
<dbReference type="Gene3D" id="2.60.40.1120">
    <property type="entry name" value="Carboxypeptidase-like, regulatory domain"/>
    <property type="match status" value="1"/>
</dbReference>
<keyword evidence="1" id="KW-0245">EGF-like domain</keyword>
<gene>
    <name evidence="5" type="ORF">NP589_18760</name>
</gene>
<dbReference type="Pfam" id="PF25023">
    <property type="entry name" value="TEN_YD-shell"/>
    <property type="match status" value="1"/>
</dbReference>
<dbReference type="CDD" id="cd14953">
    <property type="entry name" value="NHL_like_1"/>
    <property type="match status" value="1"/>
</dbReference>
<dbReference type="PANTHER" id="PTHR11219:SF69">
    <property type="entry name" value="TENEURIN-A"/>
    <property type="match status" value="1"/>
</dbReference>
<organism evidence="5 6">
    <name type="scientific">Methylomonas rosea</name>
    <dbReference type="NCBI Taxonomy" id="2952227"/>
    <lineage>
        <taxon>Bacteria</taxon>
        <taxon>Pseudomonadati</taxon>
        <taxon>Pseudomonadota</taxon>
        <taxon>Gammaproteobacteria</taxon>
        <taxon>Methylococcales</taxon>
        <taxon>Methylococcaceae</taxon>
        <taxon>Methylomonas</taxon>
    </lineage>
</organism>
<reference evidence="5 6" key="1">
    <citation type="submission" date="2022-07" db="EMBL/GenBank/DDBJ databases">
        <title>Methylomonas rivi sp. nov., Methylomonas rosea sp. nov., Methylomonas aureus sp. nov. and Methylomonas subterranea sp. nov., four novel methanotrophs isolated from a freshwater creek and the deep terrestrial subsurface.</title>
        <authorList>
            <person name="Abin C."/>
            <person name="Sankaranarayanan K."/>
            <person name="Garner C."/>
            <person name="Sindelar R."/>
            <person name="Kotary K."/>
            <person name="Garner R."/>
            <person name="Barclay S."/>
            <person name="Lawson P."/>
            <person name="Krumholz L."/>
        </authorList>
    </citation>
    <scope>NUCLEOTIDE SEQUENCE [LARGE SCALE GENOMIC DNA]</scope>
    <source>
        <strain evidence="5 6">WSC-7</strain>
    </source>
</reference>
<keyword evidence="3" id="KW-1015">Disulfide bond</keyword>
<evidence type="ECO:0000259" key="4">
    <source>
        <dbReference type="PROSITE" id="PS51178"/>
    </source>
</evidence>
<evidence type="ECO:0000256" key="2">
    <source>
        <dbReference type="ARBA" id="ARBA00022737"/>
    </source>
</evidence>
<dbReference type="InterPro" id="IPR008969">
    <property type="entry name" value="CarboxyPept-like_regulatory"/>
</dbReference>
<dbReference type="SUPFAM" id="SSF49313">
    <property type="entry name" value="Cadherin-like"/>
    <property type="match status" value="1"/>
</dbReference>
<dbReference type="SUPFAM" id="SSF101898">
    <property type="entry name" value="NHL repeat"/>
    <property type="match status" value="1"/>
</dbReference>
<proteinExistence type="predicted"/>
<feature type="domain" description="PASTA" evidence="4">
    <location>
        <begin position="486"/>
        <end position="552"/>
    </location>
</feature>
<keyword evidence="2" id="KW-0677">Repeat</keyword>
<dbReference type="Pfam" id="PF05345">
    <property type="entry name" value="He_PIG"/>
    <property type="match status" value="1"/>
</dbReference>
<dbReference type="InterPro" id="IPR005543">
    <property type="entry name" value="PASTA_dom"/>
</dbReference>
<dbReference type="CDD" id="cd06577">
    <property type="entry name" value="PASTA_pknB"/>
    <property type="match status" value="1"/>
</dbReference>
<dbReference type="NCBIfam" id="TIGR03696">
    <property type="entry name" value="Rhs_assc_core"/>
    <property type="match status" value="1"/>
</dbReference>
<dbReference type="InterPro" id="IPR056820">
    <property type="entry name" value="TEN_TTR-like"/>
</dbReference>
<dbReference type="InterPro" id="IPR013783">
    <property type="entry name" value="Ig-like_fold"/>
</dbReference>
<dbReference type="Gene3D" id="2.120.10.30">
    <property type="entry name" value="TolB, C-terminal domain"/>
    <property type="match status" value="3"/>
</dbReference>
<dbReference type="SMART" id="SM00089">
    <property type="entry name" value="PKD"/>
    <property type="match status" value="3"/>
</dbReference>
<dbReference type="InterPro" id="IPR056823">
    <property type="entry name" value="TEN-like_YD-shell"/>
</dbReference>
<evidence type="ECO:0000313" key="5">
    <source>
        <dbReference type="EMBL" id="MCQ8119474.1"/>
    </source>
</evidence>
<dbReference type="InterPro" id="IPR006644">
    <property type="entry name" value="Cadg"/>
</dbReference>
<name>A0ABT1TXI8_9GAMM</name>
<dbReference type="SMART" id="SM00740">
    <property type="entry name" value="PASTA"/>
    <property type="match status" value="1"/>
</dbReference>
<dbReference type="InterPro" id="IPR056822">
    <property type="entry name" value="TEN_NHL"/>
</dbReference>
<dbReference type="SUPFAM" id="SSF63825">
    <property type="entry name" value="YWTD domain"/>
    <property type="match status" value="1"/>
</dbReference>